<reference evidence="24" key="1">
    <citation type="submission" date="2020-06" db="EMBL/GenBank/DDBJ databases">
        <title>Draft genome of Bugula neritina, a colonial animal packing powerful symbionts and potential medicines.</title>
        <authorList>
            <person name="Rayko M."/>
        </authorList>
    </citation>
    <scope>NUCLEOTIDE SEQUENCE [LARGE SCALE GENOMIC DNA]</scope>
    <source>
        <strain evidence="24">Kwan_BN1</strain>
    </source>
</reference>
<feature type="transmembrane region" description="Helical" evidence="22">
    <location>
        <begin position="527"/>
        <end position="546"/>
    </location>
</feature>
<evidence type="ECO:0000256" key="6">
    <source>
        <dbReference type="ARBA" id="ARBA00022448"/>
    </source>
</evidence>
<evidence type="ECO:0000256" key="22">
    <source>
        <dbReference type="SAM" id="Phobius"/>
    </source>
</evidence>
<evidence type="ECO:0000256" key="15">
    <source>
        <dbReference type="ARBA" id="ARBA00023136"/>
    </source>
</evidence>
<evidence type="ECO:0000313" key="25">
    <source>
        <dbReference type="Proteomes" id="UP000593567"/>
    </source>
</evidence>
<dbReference type="Proteomes" id="UP000593567">
    <property type="component" value="Unassembled WGS sequence"/>
</dbReference>
<feature type="transmembrane region" description="Helical" evidence="22">
    <location>
        <begin position="21"/>
        <end position="45"/>
    </location>
</feature>
<dbReference type="GO" id="GO:0005385">
    <property type="term" value="F:zinc ion transmembrane transporter activity"/>
    <property type="evidence" value="ECO:0007669"/>
    <property type="project" value="InterPro"/>
</dbReference>
<feature type="compositionally biased region" description="Gly residues" evidence="21">
    <location>
        <begin position="554"/>
        <end position="575"/>
    </location>
</feature>
<feature type="transmembrane region" description="Helical" evidence="22">
    <location>
        <begin position="309"/>
        <end position="331"/>
    </location>
</feature>
<evidence type="ECO:0000259" key="23">
    <source>
        <dbReference type="Pfam" id="PF01545"/>
    </source>
</evidence>
<evidence type="ECO:0000256" key="17">
    <source>
        <dbReference type="ARBA" id="ARBA00040846"/>
    </source>
</evidence>
<feature type="transmembrane region" description="Helical" evidence="22">
    <location>
        <begin position="425"/>
        <end position="445"/>
    </location>
</feature>
<dbReference type="GO" id="GO:0006882">
    <property type="term" value="P:intracellular zinc ion homeostasis"/>
    <property type="evidence" value="ECO:0007669"/>
    <property type="project" value="InterPro"/>
</dbReference>
<evidence type="ECO:0000256" key="9">
    <source>
        <dbReference type="ARBA" id="ARBA00022723"/>
    </source>
</evidence>
<feature type="transmembrane region" description="Helical" evidence="22">
    <location>
        <begin position="622"/>
        <end position="643"/>
    </location>
</feature>
<dbReference type="GO" id="GO:0032580">
    <property type="term" value="C:Golgi cisterna membrane"/>
    <property type="evidence" value="ECO:0007669"/>
    <property type="project" value="UniProtKB-SubCell"/>
</dbReference>
<keyword evidence="11" id="KW-0864">Zinc transport</keyword>
<keyword evidence="9" id="KW-0479">Metal-binding</keyword>
<comment type="subunit">
    <text evidence="16">Heterodimer with SLC30A6/ZNT6; form a functional zinc ion transmembrane transporter.</text>
</comment>
<evidence type="ECO:0000256" key="19">
    <source>
        <dbReference type="ARBA" id="ARBA00042217"/>
    </source>
</evidence>
<keyword evidence="8 22" id="KW-0812">Transmembrane</keyword>
<feature type="transmembrane region" description="Helical" evidence="22">
    <location>
        <begin position="594"/>
        <end position="616"/>
    </location>
</feature>
<evidence type="ECO:0000256" key="21">
    <source>
        <dbReference type="SAM" id="MobiDB-lite"/>
    </source>
</evidence>
<keyword evidence="7" id="KW-0050">Antiport</keyword>
<dbReference type="InterPro" id="IPR045316">
    <property type="entry name" value="Msc2-like"/>
</dbReference>
<accession>A0A7J7ISA0</accession>
<feature type="transmembrane region" description="Helical" evidence="22">
    <location>
        <begin position="249"/>
        <end position="267"/>
    </location>
</feature>
<evidence type="ECO:0000256" key="14">
    <source>
        <dbReference type="ARBA" id="ARBA00023065"/>
    </source>
</evidence>
<dbReference type="SUPFAM" id="SSF161111">
    <property type="entry name" value="Cation efflux protein transmembrane domain-like"/>
    <property type="match status" value="1"/>
</dbReference>
<dbReference type="GO" id="GO:0015297">
    <property type="term" value="F:antiporter activity"/>
    <property type="evidence" value="ECO:0007669"/>
    <property type="project" value="UniProtKB-KW"/>
</dbReference>
<dbReference type="PANTHER" id="PTHR45755:SF1">
    <property type="entry name" value="PROTON-COUPLED ZINC ANTIPORTER SLC30A5"/>
    <property type="match status" value="1"/>
</dbReference>
<keyword evidence="12 22" id="KW-1133">Transmembrane helix</keyword>
<feature type="domain" description="Cation efflux protein transmembrane" evidence="23">
    <location>
        <begin position="425"/>
        <end position="651"/>
    </location>
</feature>
<dbReference type="GO" id="GO:0046872">
    <property type="term" value="F:metal ion binding"/>
    <property type="evidence" value="ECO:0007669"/>
    <property type="project" value="UniProtKB-KW"/>
</dbReference>
<evidence type="ECO:0000313" key="24">
    <source>
        <dbReference type="EMBL" id="KAF6016416.1"/>
    </source>
</evidence>
<evidence type="ECO:0000256" key="12">
    <source>
        <dbReference type="ARBA" id="ARBA00022989"/>
    </source>
</evidence>
<gene>
    <name evidence="24" type="ORF">EB796_025300</name>
</gene>
<feature type="region of interest" description="Disordered" evidence="21">
    <location>
        <begin position="554"/>
        <end position="585"/>
    </location>
</feature>
<evidence type="ECO:0000256" key="2">
    <source>
        <dbReference type="ARBA" id="ARBA00004205"/>
    </source>
</evidence>
<evidence type="ECO:0000256" key="18">
    <source>
        <dbReference type="ARBA" id="ARBA00042038"/>
    </source>
</evidence>
<keyword evidence="25" id="KW-1185">Reference proteome</keyword>
<feature type="transmembrane region" description="Helical" evidence="22">
    <location>
        <begin position="451"/>
        <end position="471"/>
    </location>
</feature>
<keyword evidence="14" id="KW-0406">Ion transport</keyword>
<comment type="similarity">
    <text evidence="5">Belongs to the cation diffusion facilitator (CDF) transporter (TC 2.A.4) family. SLC30A subfamily.</text>
</comment>
<evidence type="ECO:0000256" key="8">
    <source>
        <dbReference type="ARBA" id="ARBA00022692"/>
    </source>
</evidence>
<keyword evidence="10" id="KW-0862">Zinc</keyword>
<comment type="caution">
    <text evidence="24">The sequence shown here is derived from an EMBL/GenBank/DDBJ whole genome shotgun (WGS) entry which is preliminary data.</text>
</comment>
<dbReference type="GO" id="GO:1904257">
    <property type="term" value="P:zinc ion import into Golgi lumen"/>
    <property type="evidence" value="ECO:0007669"/>
    <property type="project" value="TreeGrafter"/>
</dbReference>
<organism evidence="24 25">
    <name type="scientific">Bugula neritina</name>
    <name type="common">Brown bryozoan</name>
    <name type="synonym">Sertularia neritina</name>
    <dbReference type="NCBI Taxonomy" id="10212"/>
    <lineage>
        <taxon>Eukaryota</taxon>
        <taxon>Metazoa</taxon>
        <taxon>Spiralia</taxon>
        <taxon>Lophotrochozoa</taxon>
        <taxon>Bryozoa</taxon>
        <taxon>Gymnolaemata</taxon>
        <taxon>Cheilostomatida</taxon>
        <taxon>Flustrina</taxon>
        <taxon>Buguloidea</taxon>
        <taxon>Bugulidae</taxon>
        <taxon>Bugula</taxon>
    </lineage>
</organism>
<dbReference type="InterPro" id="IPR002524">
    <property type="entry name" value="Cation_efflux"/>
</dbReference>
<dbReference type="InterPro" id="IPR058533">
    <property type="entry name" value="Cation_efflux_TM"/>
</dbReference>
<dbReference type="PANTHER" id="PTHR45755">
    <property type="match status" value="1"/>
</dbReference>
<comment type="subcellular location">
    <subcellularLocation>
        <location evidence="3">Cytoplasmic vesicle</location>
        <location evidence="3">COPII-coated vesicle membrane</location>
        <topology evidence="3">Multi-pass membrane protein</topology>
    </subcellularLocation>
    <subcellularLocation>
        <location evidence="4">Cytoplasmic vesicle</location>
        <location evidence="4">Secretory vesicle membrane</location>
        <topology evidence="4">Multi-pass membrane protein</topology>
    </subcellularLocation>
    <subcellularLocation>
        <location evidence="2">Golgi apparatus</location>
        <location evidence="2">Golgi stack membrane</location>
        <topology evidence="2">Multi-pass membrane protein</topology>
    </subcellularLocation>
    <subcellularLocation>
        <location evidence="1">Golgi apparatus</location>
        <location evidence="1">trans-Golgi network membrane</location>
        <topology evidence="1">Multi-pass membrane protein</topology>
    </subcellularLocation>
</comment>
<evidence type="ECO:0000256" key="10">
    <source>
        <dbReference type="ARBA" id="ARBA00022833"/>
    </source>
</evidence>
<feature type="transmembrane region" description="Helical" evidence="22">
    <location>
        <begin position="212"/>
        <end position="229"/>
    </location>
</feature>
<dbReference type="GO" id="GO:0012507">
    <property type="term" value="C:ER to Golgi transport vesicle membrane"/>
    <property type="evidence" value="ECO:0007669"/>
    <property type="project" value="UniProtKB-SubCell"/>
</dbReference>
<name>A0A7J7ISA0_BUGNE</name>
<feature type="transmembrane region" description="Helical" evidence="22">
    <location>
        <begin position="351"/>
        <end position="371"/>
    </location>
</feature>
<feature type="transmembrane region" description="Helical" evidence="22">
    <location>
        <begin position="152"/>
        <end position="173"/>
    </location>
</feature>
<keyword evidence="6" id="KW-0813">Transport</keyword>
<dbReference type="AlphaFoldDB" id="A0A7J7ISA0"/>
<evidence type="ECO:0000256" key="11">
    <source>
        <dbReference type="ARBA" id="ARBA00022906"/>
    </source>
</evidence>
<dbReference type="InterPro" id="IPR027469">
    <property type="entry name" value="Cation_efflux_TMD_sf"/>
</dbReference>
<evidence type="ECO:0000256" key="3">
    <source>
        <dbReference type="ARBA" id="ARBA00004557"/>
    </source>
</evidence>
<proteinExistence type="inferred from homology"/>
<feature type="transmembrane region" description="Helical" evidence="22">
    <location>
        <begin position="51"/>
        <end position="69"/>
    </location>
</feature>
<evidence type="ECO:0000256" key="5">
    <source>
        <dbReference type="ARBA" id="ARBA00008873"/>
    </source>
</evidence>
<evidence type="ECO:0000256" key="7">
    <source>
        <dbReference type="ARBA" id="ARBA00022449"/>
    </source>
</evidence>
<keyword evidence="15 22" id="KW-0472">Membrane</keyword>
<evidence type="ECO:0000256" key="4">
    <source>
        <dbReference type="ARBA" id="ARBA00004638"/>
    </source>
</evidence>
<dbReference type="NCBIfam" id="TIGR01297">
    <property type="entry name" value="CDF"/>
    <property type="match status" value="1"/>
</dbReference>
<evidence type="ECO:0000256" key="1">
    <source>
        <dbReference type="ARBA" id="ARBA00004166"/>
    </source>
</evidence>
<feature type="transmembrane region" description="Helical" evidence="22">
    <location>
        <begin position="492"/>
        <end position="515"/>
    </location>
</feature>
<feature type="transmembrane region" description="Helical" evidence="22">
    <location>
        <begin position="279"/>
        <end position="297"/>
    </location>
</feature>
<evidence type="ECO:0000256" key="13">
    <source>
        <dbReference type="ARBA" id="ARBA00023034"/>
    </source>
</evidence>
<evidence type="ECO:0000256" key="20">
    <source>
        <dbReference type="ARBA" id="ARBA00048349"/>
    </source>
</evidence>
<dbReference type="Pfam" id="PF01545">
    <property type="entry name" value="Cation_efflux"/>
    <property type="match status" value="1"/>
</dbReference>
<dbReference type="Gene3D" id="1.20.1510.10">
    <property type="entry name" value="Cation efflux protein transmembrane domain"/>
    <property type="match status" value="1"/>
</dbReference>
<keyword evidence="13" id="KW-0333">Golgi apparatus</keyword>
<sequence>MGTRYEGSILPSRAIYPKERNTCYLLALVVSKALKAFGLFLTYDLLKLCHIVPFLFIVKSGSAVCLLLLQRPSCRGLRRHQIFRLVRHAVISSLIHLFWLFGLSLCGSPPLSTHIRTESPGYHSRYSRSLQEHRRSVQALFHRDSYLHMTMLMYLQTRGAVFLILSVLGILFFDHDDYDAADGEVFHPEGQHSGIIRHVFYHFLSWSGLSDHKGGVMLLVVTLLANVIFHNQSKKLALDLGGAKRVHALSSLISSLLLLPWALFIHSSTQELSLTFTSGLLPFSIVILSVFLLDYYVEAVAANKLEPPQVARTGSMTIFGVGLLLSLIWNHPFIESITTLSTYKQLITEDHLLSGGVVFSIVLVFFATSILTSSGKSSRAVVGYSADGLPLYSYADVSNHTSQPMLPFIRNGLKHIMEDKNSRSIFYFLLLNLSFTFVELVYGAWTNSLGLISDGFHMLFDCSALVLGLYASMMSRWKPNRTFSYGYDRVEILSGFANGLFLVVVSFFILLAAVSRLVHPPHINTDRLLVVSVLGLLVNLFGIAAFSHAHTHGGGGHGHSHGGGGHGHSHGGGGHNHSHNKDSCESKNSNIRGVFLHVLADTLGSVGVIISTLLIQYFDWNIADPICSLFIGVMIFLSVIPLLTDTANILLLRLPQELHSDISQALQKILTLEGVLSYRDQHFWRHSGSLVCGSLHVQISAAAKSQYILYIKASTGFDLNLNLISKCSRFLHLYI</sequence>
<dbReference type="EMBL" id="VXIV02003545">
    <property type="protein sequence ID" value="KAF6016416.1"/>
    <property type="molecule type" value="Genomic_DNA"/>
</dbReference>
<dbReference type="OrthoDB" id="78669at2759"/>
<comment type="catalytic activity">
    <reaction evidence="20">
        <text>Zn(2+)(in) + 2 H(+)(out) = Zn(2+)(out) + 2 H(+)(in)</text>
        <dbReference type="Rhea" id="RHEA:72627"/>
        <dbReference type="ChEBI" id="CHEBI:15378"/>
        <dbReference type="ChEBI" id="CHEBI:29105"/>
    </reaction>
</comment>
<protein>
    <recommendedName>
        <fullName evidence="17">Proton-coupled zinc antiporter SLC30A5</fullName>
    </recommendedName>
    <alternativeName>
        <fullName evidence="19">Solute carrier family 30 member 5</fullName>
    </alternativeName>
    <alternativeName>
        <fullName evidence="18">Zinc transporter 5</fullName>
    </alternativeName>
</protein>
<evidence type="ECO:0000256" key="16">
    <source>
        <dbReference type="ARBA" id="ARBA00038531"/>
    </source>
</evidence>